<feature type="chain" id="PRO_5046581459" evidence="1">
    <location>
        <begin position="22"/>
        <end position="122"/>
    </location>
</feature>
<dbReference type="PROSITE" id="PS51257">
    <property type="entry name" value="PROKAR_LIPOPROTEIN"/>
    <property type="match status" value="1"/>
</dbReference>
<feature type="domain" description="SPOR" evidence="2">
    <location>
        <begin position="50"/>
        <end position="118"/>
    </location>
</feature>
<keyword evidence="4" id="KW-1185">Reference proteome</keyword>
<dbReference type="SUPFAM" id="SSF110997">
    <property type="entry name" value="Sporulation related repeat"/>
    <property type="match status" value="1"/>
</dbReference>
<dbReference type="InterPro" id="IPR007730">
    <property type="entry name" value="SPOR-like_dom"/>
</dbReference>
<name>A0ABS3PW35_9FLAO</name>
<evidence type="ECO:0000313" key="3">
    <source>
        <dbReference type="EMBL" id="MBO1883520.1"/>
    </source>
</evidence>
<accession>A0ABS3PW35</accession>
<dbReference type="Proteomes" id="UP000681610">
    <property type="component" value="Unassembled WGS sequence"/>
</dbReference>
<protein>
    <submittedName>
        <fullName evidence="3">SPOR domain-containing protein</fullName>
    </submittedName>
</protein>
<dbReference type="Pfam" id="PF05036">
    <property type="entry name" value="SPOR"/>
    <property type="match status" value="1"/>
</dbReference>
<dbReference type="RefSeq" id="WP_034556876.1">
    <property type="nucleotide sequence ID" value="NZ_CAUQMC010000001.1"/>
</dbReference>
<dbReference type="InterPro" id="IPR036680">
    <property type="entry name" value="SPOR-like_sf"/>
</dbReference>
<evidence type="ECO:0000259" key="2">
    <source>
        <dbReference type="Pfam" id="PF05036"/>
    </source>
</evidence>
<keyword evidence="1" id="KW-0732">Signal</keyword>
<proteinExistence type="predicted"/>
<dbReference type="EMBL" id="JAGDYP010000002">
    <property type="protein sequence ID" value="MBO1883520.1"/>
    <property type="molecule type" value="Genomic_DNA"/>
</dbReference>
<sequence>MKRNLITFIAFSAFLTVGSVACYGQVTINQPASIAELMELKKEVARNESAYQVQVYNGNINDANRVLLELKNSQKNQPVSLVFESPNYKVRLGSFRTRLEAEKNLLEIKKTYPAAFVVGLKQ</sequence>
<dbReference type="Gene3D" id="3.30.70.1070">
    <property type="entry name" value="Sporulation related repeat"/>
    <property type="match status" value="1"/>
</dbReference>
<comment type="caution">
    <text evidence="3">The sequence shown here is derived from an EMBL/GenBank/DDBJ whole genome shotgun (WGS) entry which is preliminary data.</text>
</comment>
<reference evidence="3 4" key="1">
    <citation type="submission" date="2021-03" db="EMBL/GenBank/DDBJ databases">
        <title>Isolation and description of Capnocytophaga bilenii sp. nov., a novel Capnocytophaga species, isolated from a gingivitis subject.</title>
        <authorList>
            <person name="Antezack A."/>
            <person name="Monnet-Corti V."/>
            <person name="La Scola B."/>
        </authorList>
    </citation>
    <scope>NUCLEOTIDE SEQUENCE [LARGE SCALE GENOMIC DNA]</scope>
    <source>
        <strain evidence="3 4">Marseille-Q4570</strain>
    </source>
</reference>
<feature type="signal peptide" evidence="1">
    <location>
        <begin position="1"/>
        <end position="21"/>
    </location>
</feature>
<organism evidence="3 4">
    <name type="scientific">Capnocytophaga bilenii</name>
    <dbReference type="NCBI Taxonomy" id="2819369"/>
    <lineage>
        <taxon>Bacteria</taxon>
        <taxon>Pseudomonadati</taxon>
        <taxon>Bacteroidota</taxon>
        <taxon>Flavobacteriia</taxon>
        <taxon>Flavobacteriales</taxon>
        <taxon>Flavobacteriaceae</taxon>
        <taxon>Capnocytophaga</taxon>
    </lineage>
</organism>
<gene>
    <name evidence="3" type="ORF">J4N46_03535</name>
</gene>
<evidence type="ECO:0000313" key="4">
    <source>
        <dbReference type="Proteomes" id="UP000681610"/>
    </source>
</evidence>
<evidence type="ECO:0000256" key="1">
    <source>
        <dbReference type="SAM" id="SignalP"/>
    </source>
</evidence>